<keyword evidence="4 5" id="KW-0472">Membrane</keyword>
<feature type="transmembrane region" description="Helical" evidence="5">
    <location>
        <begin position="98"/>
        <end position="117"/>
    </location>
</feature>
<comment type="caution">
    <text evidence="6">The sequence shown here is derived from an EMBL/GenBank/DDBJ whole genome shotgun (WGS) entry which is preliminary data.</text>
</comment>
<evidence type="ECO:0000256" key="1">
    <source>
        <dbReference type="ARBA" id="ARBA00004141"/>
    </source>
</evidence>
<comment type="subcellular location">
    <subcellularLocation>
        <location evidence="5">Cell membrane</location>
        <topology evidence="5">Multi-pass membrane protein</topology>
    </subcellularLocation>
    <subcellularLocation>
        <location evidence="1">Membrane</location>
        <topology evidence="1">Multi-pass membrane protein</topology>
    </subcellularLocation>
</comment>
<sequence>MEIYLIEVLLGLVTGFILALTGAGGTIIAVPLLMFSLHLTVAEAAPIGLLAVGLSSAIGALLAFKQKRVRYRAASLIAVTGALTAPVGIWVAQQLPNAPLTLLFASVLMYVAVHMFLQSLHENEKDARILAAPPCRLDDISGRLIWTFPCFRALALAGTSAGFLSGLLGVGGGFVIVPTLSKATNLTMQSILATSLAIVALISMTGVISAIAMGALNWSIAIPFCVATIVGMLIGRVFADRFAGPRLRQGFAILVGCVALIMVTKVIWTAIF</sequence>
<gene>
    <name evidence="6" type="ORF">NMYAN_100033</name>
</gene>
<evidence type="ECO:0000256" key="3">
    <source>
        <dbReference type="ARBA" id="ARBA00022989"/>
    </source>
</evidence>
<feature type="transmembrane region" description="Helical" evidence="5">
    <location>
        <begin position="218"/>
        <end position="239"/>
    </location>
</feature>
<name>A0A8H8YWN5_9PROT</name>
<dbReference type="PANTHER" id="PTHR43701">
    <property type="entry name" value="MEMBRANE TRANSPORTER PROTEIN MJ0441-RELATED"/>
    <property type="match status" value="1"/>
</dbReference>
<dbReference type="AlphaFoldDB" id="A0A8H8YWN5"/>
<dbReference type="Pfam" id="PF01925">
    <property type="entry name" value="TauE"/>
    <property type="match status" value="1"/>
</dbReference>
<feature type="transmembrane region" description="Helical" evidence="5">
    <location>
        <begin position="44"/>
        <end position="64"/>
    </location>
</feature>
<evidence type="ECO:0000313" key="6">
    <source>
        <dbReference type="EMBL" id="CAE6489486.1"/>
    </source>
</evidence>
<dbReference type="RefSeq" id="WP_107789986.1">
    <property type="nucleotide sequence ID" value="NZ_CAJNAP010000002.1"/>
</dbReference>
<evidence type="ECO:0000256" key="4">
    <source>
        <dbReference type="ARBA" id="ARBA00023136"/>
    </source>
</evidence>
<comment type="similarity">
    <text evidence="5">Belongs to the 4-toluene sulfonate uptake permease (TSUP) (TC 2.A.102) family.</text>
</comment>
<accession>A0A8H8YWN5</accession>
<protein>
    <recommendedName>
        <fullName evidence="5">Probable membrane transporter protein</fullName>
    </recommendedName>
</protein>
<dbReference type="EMBL" id="CAJNAP010000002">
    <property type="protein sequence ID" value="CAE6489486.1"/>
    <property type="molecule type" value="Genomic_DNA"/>
</dbReference>
<dbReference type="PANTHER" id="PTHR43701:SF2">
    <property type="entry name" value="MEMBRANE TRANSPORTER PROTEIN YJNA-RELATED"/>
    <property type="match status" value="1"/>
</dbReference>
<dbReference type="GO" id="GO:0005886">
    <property type="term" value="C:plasma membrane"/>
    <property type="evidence" value="ECO:0007669"/>
    <property type="project" value="UniProtKB-SubCell"/>
</dbReference>
<dbReference type="Proteomes" id="UP000601736">
    <property type="component" value="Unassembled WGS sequence"/>
</dbReference>
<evidence type="ECO:0000313" key="7">
    <source>
        <dbReference type="Proteomes" id="UP000601736"/>
    </source>
</evidence>
<dbReference type="InterPro" id="IPR051598">
    <property type="entry name" value="TSUP/Inactive_protease-like"/>
</dbReference>
<feature type="transmembrane region" description="Helical" evidence="5">
    <location>
        <begin position="71"/>
        <end position="92"/>
    </location>
</feature>
<reference evidence="6" key="1">
    <citation type="submission" date="2021-02" db="EMBL/GenBank/DDBJ databases">
        <authorList>
            <person name="Han P."/>
        </authorList>
    </citation>
    <scope>NUCLEOTIDE SEQUENCE</scope>
    <source>
        <strain evidence="6">Nitrosomonas nitrosa 18-3D</strain>
    </source>
</reference>
<keyword evidence="3 5" id="KW-1133">Transmembrane helix</keyword>
<dbReference type="InterPro" id="IPR002781">
    <property type="entry name" value="TM_pro_TauE-like"/>
</dbReference>
<proteinExistence type="inferred from homology"/>
<evidence type="ECO:0000256" key="5">
    <source>
        <dbReference type="RuleBase" id="RU363041"/>
    </source>
</evidence>
<keyword evidence="2 5" id="KW-0812">Transmembrane</keyword>
<organism evidence="6 7">
    <name type="scientific">Nitrosomonas nitrosa</name>
    <dbReference type="NCBI Taxonomy" id="52442"/>
    <lineage>
        <taxon>Bacteria</taxon>
        <taxon>Pseudomonadati</taxon>
        <taxon>Pseudomonadota</taxon>
        <taxon>Betaproteobacteria</taxon>
        <taxon>Nitrosomonadales</taxon>
        <taxon>Nitrosomonadaceae</taxon>
        <taxon>Nitrosomonas</taxon>
    </lineage>
</organism>
<keyword evidence="5" id="KW-1003">Cell membrane</keyword>
<feature type="transmembrane region" description="Helical" evidence="5">
    <location>
        <begin position="251"/>
        <end position="271"/>
    </location>
</feature>
<feature type="transmembrane region" description="Helical" evidence="5">
    <location>
        <begin position="12"/>
        <end position="38"/>
    </location>
</feature>
<feature type="transmembrane region" description="Helical" evidence="5">
    <location>
        <begin position="191"/>
        <end position="212"/>
    </location>
</feature>
<evidence type="ECO:0000256" key="2">
    <source>
        <dbReference type="ARBA" id="ARBA00022692"/>
    </source>
</evidence>